<dbReference type="PRINTS" id="PR00946">
    <property type="entry name" value="HGSCAVENGER"/>
</dbReference>
<dbReference type="Proteomes" id="UP000006697">
    <property type="component" value="Chromosome"/>
</dbReference>
<dbReference type="InterPro" id="IPR006121">
    <property type="entry name" value="HMA_dom"/>
</dbReference>
<dbReference type="KEGG" id="har:HEAR0536"/>
<keyword evidence="1" id="KW-0479">Metal-binding</keyword>
<dbReference type="InterPro" id="IPR036163">
    <property type="entry name" value="HMA_dom_sf"/>
</dbReference>
<dbReference type="GO" id="GO:0046872">
    <property type="term" value="F:metal ion binding"/>
    <property type="evidence" value="ECO:0007669"/>
    <property type="project" value="UniProtKB-KW"/>
</dbReference>
<accession>A4G2K8</accession>
<dbReference type="eggNOG" id="COG2608">
    <property type="taxonomic scope" value="Bacteria"/>
</dbReference>
<evidence type="ECO:0000256" key="1">
    <source>
        <dbReference type="ARBA" id="ARBA00022723"/>
    </source>
</evidence>
<evidence type="ECO:0000313" key="4">
    <source>
        <dbReference type="Proteomes" id="UP000006697"/>
    </source>
</evidence>
<protein>
    <submittedName>
        <fullName evidence="3">Copper chaperone</fullName>
    </submittedName>
</protein>
<reference evidence="3 4" key="1">
    <citation type="journal article" date="2007" name="PLoS Genet.">
        <title>A tale of two oxidation states: bacterial colonization of arsenic-rich environments.</title>
        <authorList>
            <person name="Muller D."/>
            <person name="Medigue C."/>
            <person name="Koechler S."/>
            <person name="Barbe V."/>
            <person name="Barakat M."/>
            <person name="Talla E."/>
            <person name="Bonnefoy V."/>
            <person name="Krin E."/>
            <person name="Arsene-Ploetze F."/>
            <person name="Carapito C."/>
            <person name="Chandler M."/>
            <person name="Cournoyer B."/>
            <person name="Cruveiller S."/>
            <person name="Dossat C."/>
            <person name="Duval S."/>
            <person name="Heymann M."/>
            <person name="Leize E."/>
            <person name="Lieutaud A."/>
            <person name="Lievremont D."/>
            <person name="Makita Y."/>
            <person name="Mangenot S."/>
            <person name="Nitschke W."/>
            <person name="Ortet P."/>
            <person name="Perdrial N."/>
            <person name="Schoepp B."/>
            <person name="Siguier N."/>
            <person name="Simeonova D.D."/>
            <person name="Rouy Z."/>
            <person name="Segurens B."/>
            <person name="Turlin E."/>
            <person name="Vallenet D."/>
            <person name="Van Dorsselaer A."/>
            <person name="Weiss S."/>
            <person name="Weissenbach J."/>
            <person name="Lett M.C."/>
            <person name="Danchin A."/>
            <person name="Bertin P.N."/>
        </authorList>
    </citation>
    <scope>NUCLEOTIDE SEQUENCE [LARGE SCALE GENOMIC DNA]</scope>
    <source>
        <strain evidence="4">ULPAs1</strain>
    </source>
</reference>
<dbReference type="OrthoDB" id="9813965at2"/>
<dbReference type="SUPFAM" id="SSF55008">
    <property type="entry name" value="HMA, heavy metal-associated domain"/>
    <property type="match status" value="1"/>
</dbReference>
<dbReference type="PROSITE" id="PS50846">
    <property type="entry name" value="HMA_2"/>
    <property type="match status" value="1"/>
</dbReference>
<keyword evidence="4" id="KW-1185">Reference proteome</keyword>
<dbReference type="PANTHER" id="PTHR46594:SF4">
    <property type="entry name" value="P-TYPE CATION-TRANSPORTING ATPASE"/>
    <property type="match status" value="1"/>
</dbReference>
<dbReference type="PANTHER" id="PTHR46594">
    <property type="entry name" value="P-TYPE CATION-TRANSPORTING ATPASE"/>
    <property type="match status" value="1"/>
</dbReference>
<evidence type="ECO:0000259" key="2">
    <source>
        <dbReference type="PROSITE" id="PS50846"/>
    </source>
</evidence>
<dbReference type="FunFam" id="3.30.70.100:FF:000001">
    <property type="entry name" value="ATPase copper transporting beta"/>
    <property type="match status" value="1"/>
</dbReference>
<dbReference type="HOGENOM" id="CLU_134973_10_2_4"/>
<feature type="domain" description="HMA" evidence="2">
    <location>
        <begin position="2"/>
        <end position="68"/>
    </location>
</feature>
<gene>
    <name evidence="3" type="ordered locus">HEAR0536</name>
</gene>
<dbReference type="STRING" id="204773.HEAR0536"/>
<name>A4G2K8_HERAR</name>
<dbReference type="Gene3D" id="3.30.70.100">
    <property type="match status" value="1"/>
</dbReference>
<dbReference type="InterPro" id="IPR001802">
    <property type="entry name" value="MerP/CopZ"/>
</dbReference>
<dbReference type="AlphaFoldDB" id="A4G2K8"/>
<dbReference type="Pfam" id="PF00403">
    <property type="entry name" value="HMA"/>
    <property type="match status" value="1"/>
</dbReference>
<evidence type="ECO:0000313" key="3">
    <source>
        <dbReference type="EMBL" id="CAL60745.1"/>
    </source>
</evidence>
<dbReference type="EMBL" id="CU207211">
    <property type="protein sequence ID" value="CAL60745.1"/>
    <property type="molecule type" value="Genomic_DNA"/>
</dbReference>
<sequence length="83" mass="8728">MKTKLFKVMGMTCRSCVARVSAAMTKVDGVDKVSVSLAAGEATVSFDESLTTEEELQEVLRNAGYGVTSEQDAKPKASGCCCA</sequence>
<organism evidence="3 4">
    <name type="scientific">Herminiimonas arsenicoxydans</name>
    <dbReference type="NCBI Taxonomy" id="204773"/>
    <lineage>
        <taxon>Bacteria</taxon>
        <taxon>Pseudomonadati</taxon>
        <taxon>Pseudomonadota</taxon>
        <taxon>Betaproteobacteria</taxon>
        <taxon>Burkholderiales</taxon>
        <taxon>Oxalobacteraceae</taxon>
        <taxon>Herminiimonas</taxon>
    </lineage>
</organism>
<dbReference type="CDD" id="cd00371">
    <property type="entry name" value="HMA"/>
    <property type="match status" value="1"/>
</dbReference>
<proteinExistence type="predicted"/>